<dbReference type="Proteomes" id="UP000286104">
    <property type="component" value="Unassembled WGS sequence"/>
</dbReference>
<evidence type="ECO:0000313" key="2">
    <source>
        <dbReference type="Proteomes" id="UP000286104"/>
    </source>
</evidence>
<protein>
    <submittedName>
        <fullName evidence="1">Uncharacterized protein</fullName>
    </submittedName>
</protein>
<proteinExistence type="predicted"/>
<dbReference type="EMBL" id="QSHU01000025">
    <property type="protein sequence ID" value="RHC36316.1"/>
    <property type="molecule type" value="Genomic_DNA"/>
</dbReference>
<reference evidence="1 2" key="1">
    <citation type="submission" date="2018-08" db="EMBL/GenBank/DDBJ databases">
        <title>A genome reference for cultivated species of the human gut microbiota.</title>
        <authorList>
            <person name="Zou Y."/>
            <person name="Xue W."/>
            <person name="Luo G."/>
        </authorList>
    </citation>
    <scope>NUCLEOTIDE SEQUENCE [LARGE SCALE GENOMIC DNA]</scope>
    <source>
        <strain evidence="1 2">AM36-3AA</strain>
    </source>
</reference>
<dbReference type="AlphaFoldDB" id="A0A413ZXH2"/>
<dbReference type="RefSeq" id="WP_117918497.1">
    <property type="nucleotide sequence ID" value="NZ_QRUL01000003.1"/>
</dbReference>
<organism evidence="1 2">
    <name type="scientific">Agathobacter rectalis</name>
    <dbReference type="NCBI Taxonomy" id="39491"/>
    <lineage>
        <taxon>Bacteria</taxon>
        <taxon>Bacillati</taxon>
        <taxon>Bacillota</taxon>
        <taxon>Clostridia</taxon>
        <taxon>Lachnospirales</taxon>
        <taxon>Lachnospiraceae</taxon>
        <taxon>Agathobacter</taxon>
    </lineage>
</organism>
<gene>
    <name evidence="1" type="ORF">DW848_14125</name>
</gene>
<sequence length="147" mass="17413">MQKEHIQRKTKEISQKALKYLIDKKGTQIDHNKHLIFRALFKAVLEDLMVVEKPFLSSEERAELLQGCIDELDPDPLAGDLEYEPCKKALKEAVKLVYKGEDYMIIFYKVIRLSGLDLKDDNDYRKALRERRKELRESCMERKEPDR</sequence>
<name>A0A413ZXH2_9FIRM</name>
<evidence type="ECO:0000313" key="1">
    <source>
        <dbReference type="EMBL" id="RHC36316.1"/>
    </source>
</evidence>
<accession>A0A413ZXH2</accession>
<comment type="caution">
    <text evidence="1">The sequence shown here is derived from an EMBL/GenBank/DDBJ whole genome shotgun (WGS) entry which is preliminary data.</text>
</comment>